<dbReference type="FunFam" id="1.10.10.10:FF:000322">
    <property type="entry name" value="Probable disease resistance protein At1g63360"/>
    <property type="match status" value="1"/>
</dbReference>
<dbReference type="Gene3D" id="1.10.10.10">
    <property type="entry name" value="Winged helix-like DNA-binding domain superfamily/Winged helix DNA-binding domain"/>
    <property type="match status" value="1"/>
</dbReference>
<dbReference type="InterPro" id="IPR032675">
    <property type="entry name" value="LRR_dom_sf"/>
</dbReference>
<dbReference type="PANTHER" id="PTHR36766">
    <property type="entry name" value="PLANT BROAD-SPECTRUM MILDEW RESISTANCE PROTEIN RPW8"/>
    <property type="match status" value="1"/>
</dbReference>
<dbReference type="OrthoDB" id="646178at2759"/>
<feature type="domain" description="Disease resistance protein winged helix" evidence="4">
    <location>
        <begin position="357"/>
        <end position="426"/>
    </location>
</feature>
<dbReference type="AlphaFoldDB" id="A0A8X7PAT2"/>
<protein>
    <recommendedName>
        <fullName evidence="8">NB-ARC domain-containing protein</fullName>
    </recommendedName>
</protein>
<gene>
    <name evidence="6" type="ORF">Bca52824_086966</name>
</gene>
<dbReference type="SUPFAM" id="SSF52058">
    <property type="entry name" value="L domain-like"/>
    <property type="match status" value="1"/>
</dbReference>
<dbReference type="GO" id="GO:0006952">
    <property type="term" value="P:defense response"/>
    <property type="evidence" value="ECO:0007669"/>
    <property type="project" value="UniProtKB-KW"/>
</dbReference>
<dbReference type="InterPro" id="IPR036388">
    <property type="entry name" value="WH-like_DNA-bd_sf"/>
</dbReference>
<evidence type="ECO:0000259" key="5">
    <source>
        <dbReference type="Pfam" id="PF23598"/>
    </source>
</evidence>
<dbReference type="Gene3D" id="1.10.8.430">
    <property type="entry name" value="Helical domain of apoptotic protease-activating factors"/>
    <property type="match status" value="1"/>
</dbReference>
<name>A0A8X7PAT2_BRACI</name>
<dbReference type="PRINTS" id="PR00364">
    <property type="entry name" value="DISEASERSIST"/>
</dbReference>
<dbReference type="InterPro" id="IPR042197">
    <property type="entry name" value="Apaf_helical"/>
</dbReference>
<evidence type="ECO:0000256" key="1">
    <source>
        <dbReference type="ARBA" id="ARBA00022737"/>
    </source>
</evidence>
<evidence type="ECO:0000259" key="3">
    <source>
        <dbReference type="Pfam" id="PF00931"/>
    </source>
</evidence>
<evidence type="ECO:0000313" key="7">
    <source>
        <dbReference type="Proteomes" id="UP000886595"/>
    </source>
</evidence>
<dbReference type="Pfam" id="PF23559">
    <property type="entry name" value="WHD_DRP"/>
    <property type="match status" value="1"/>
</dbReference>
<feature type="domain" description="Disease resistance R13L4/SHOC-2-like LRR" evidence="5">
    <location>
        <begin position="499"/>
        <end position="800"/>
    </location>
</feature>
<accession>A0A8X7PAT2</accession>
<evidence type="ECO:0000313" key="6">
    <source>
        <dbReference type="EMBL" id="KAG2247338.1"/>
    </source>
</evidence>
<reference evidence="6 7" key="1">
    <citation type="submission" date="2020-02" db="EMBL/GenBank/DDBJ databases">
        <authorList>
            <person name="Ma Q."/>
            <person name="Huang Y."/>
            <person name="Song X."/>
            <person name="Pei D."/>
        </authorList>
    </citation>
    <scope>NUCLEOTIDE SEQUENCE [LARGE SCALE GENOMIC DNA]</scope>
    <source>
        <strain evidence="6">Sxm20200214</strain>
        <tissue evidence="6">Leaf</tissue>
    </source>
</reference>
<dbReference type="Pfam" id="PF23598">
    <property type="entry name" value="LRR_14"/>
    <property type="match status" value="1"/>
</dbReference>
<dbReference type="InterPro" id="IPR055414">
    <property type="entry name" value="LRR_R13L4/SHOC2-like"/>
</dbReference>
<dbReference type="InterPro" id="IPR002182">
    <property type="entry name" value="NB-ARC"/>
</dbReference>
<keyword evidence="1" id="KW-0677">Repeat</keyword>
<dbReference type="GO" id="GO:0043531">
    <property type="term" value="F:ADP binding"/>
    <property type="evidence" value="ECO:0007669"/>
    <property type="project" value="InterPro"/>
</dbReference>
<comment type="caution">
    <text evidence="6">The sequence shown here is derived from an EMBL/GenBank/DDBJ whole genome shotgun (WGS) entry which is preliminary data.</text>
</comment>
<proteinExistence type="predicted"/>
<dbReference type="Gene3D" id="3.40.50.300">
    <property type="entry name" value="P-loop containing nucleotide triphosphate hydrolases"/>
    <property type="match status" value="1"/>
</dbReference>
<sequence length="823" mass="94846">MIKEIIYDAEYIIETFIIKDELGKDGGIKKRIRRLACIIPERREIALEIESLSKRISKVICDMEKFGVQKIIADVRDPQPSQQRVEFARKYESNLVGLEENVEKLVGHLVGEEDVQVVSMTGMGGLGKTTLARQAFNHDKVKSKFDRLVWVCVTQLCDPMIVWQAIFRTLRPNEEENKILGMKKATLQDQLFQLLETFKSLIVFDDIWKEEDWKLIKPIFPHNKGSKVLLTSRNERVAGRGETYINFRPDFLSDENSWTVFQRIAMASKVTSEPTKDDEKMEEMGKKMIKHCQRLPLAIRVLGGLLTENYTVHYWKQVSENIGPHLHDNNSLNSILSLRFEELPGYLKHCFLYFAHFREDYEIDIENLSYYWAADGILRYSDGETIQDVGESYIDELVRRSMVISERDNATSRFEKCCLHDLMRELCMSKAKEENFLSPSAHPQSLSVSQRFFTHDPYTLDVEREINNSKVRSLVVVQKVVLPNSWMFARNWKLSSIIFTRLQLLRILHVYKAEFEGRKLPDSIGKLIHLRYLNIEAAGVSHLPASLRNLKLLIYLNLNVNNSFTFVPNVLMEMIGLRYLILPETMNMKTKLELSQLVKLETSENFSTCCNLEDLRGMARLKTLVIALRGEISLENLSASIGGLGRLENLTVDYYGAKGRQEWIILDFNNLRELSLSIKIMLSAQLQFPSRITRLSLEFCSLVEDPMPVLEKLSQLKFVTLGSHSFLGRRMVCSAGVFPQLQKLELFGLVELEEWIIEEGSMPVLHTLQIDGCKKLNKLPDGLQLITSLKKLTLRVMGNQWNERLSEGGEDYYKVQHIPSVSV</sequence>
<dbReference type="PANTHER" id="PTHR36766:SF40">
    <property type="entry name" value="DISEASE RESISTANCE PROTEIN RGA3"/>
    <property type="match status" value="1"/>
</dbReference>
<feature type="domain" description="NB-ARC" evidence="3">
    <location>
        <begin position="99"/>
        <end position="269"/>
    </location>
</feature>
<dbReference type="InterPro" id="IPR058922">
    <property type="entry name" value="WHD_DRP"/>
</dbReference>
<evidence type="ECO:0000256" key="2">
    <source>
        <dbReference type="ARBA" id="ARBA00022821"/>
    </source>
</evidence>
<dbReference type="InterPro" id="IPR027417">
    <property type="entry name" value="P-loop_NTPase"/>
</dbReference>
<evidence type="ECO:0000259" key="4">
    <source>
        <dbReference type="Pfam" id="PF23559"/>
    </source>
</evidence>
<organism evidence="6 7">
    <name type="scientific">Brassica carinata</name>
    <name type="common">Ethiopian mustard</name>
    <name type="synonym">Abyssinian cabbage</name>
    <dbReference type="NCBI Taxonomy" id="52824"/>
    <lineage>
        <taxon>Eukaryota</taxon>
        <taxon>Viridiplantae</taxon>
        <taxon>Streptophyta</taxon>
        <taxon>Embryophyta</taxon>
        <taxon>Tracheophyta</taxon>
        <taxon>Spermatophyta</taxon>
        <taxon>Magnoliopsida</taxon>
        <taxon>eudicotyledons</taxon>
        <taxon>Gunneridae</taxon>
        <taxon>Pentapetalae</taxon>
        <taxon>rosids</taxon>
        <taxon>malvids</taxon>
        <taxon>Brassicales</taxon>
        <taxon>Brassicaceae</taxon>
        <taxon>Brassiceae</taxon>
        <taxon>Brassica</taxon>
    </lineage>
</organism>
<dbReference type="SUPFAM" id="SSF52540">
    <property type="entry name" value="P-loop containing nucleoside triphosphate hydrolases"/>
    <property type="match status" value="1"/>
</dbReference>
<keyword evidence="7" id="KW-1185">Reference proteome</keyword>
<keyword evidence="2" id="KW-0611">Plant defense</keyword>
<dbReference type="Pfam" id="PF00931">
    <property type="entry name" value="NB-ARC"/>
    <property type="match status" value="1"/>
</dbReference>
<evidence type="ECO:0008006" key="8">
    <source>
        <dbReference type="Google" id="ProtNLM"/>
    </source>
</evidence>
<dbReference type="Gene3D" id="3.80.10.10">
    <property type="entry name" value="Ribonuclease Inhibitor"/>
    <property type="match status" value="1"/>
</dbReference>
<dbReference type="Proteomes" id="UP000886595">
    <property type="component" value="Unassembled WGS sequence"/>
</dbReference>
<dbReference type="FunFam" id="3.40.50.300:FF:001091">
    <property type="entry name" value="Probable disease resistance protein At1g61300"/>
    <property type="match status" value="1"/>
</dbReference>
<dbReference type="EMBL" id="JAAMPC010000017">
    <property type="protein sequence ID" value="KAG2247338.1"/>
    <property type="molecule type" value="Genomic_DNA"/>
</dbReference>